<dbReference type="InterPro" id="IPR010978">
    <property type="entry name" value="tRNA-bd_arm"/>
</dbReference>
<evidence type="ECO:0000256" key="11">
    <source>
        <dbReference type="ARBA" id="ARBA00023146"/>
    </source>
</evidence>
<keyword evidence="11 13" id="KW-0030">Aminoacyl-tRNA synthetase</keyword>
<dbReference type="GO" id="GO:0006432">
    <property type="term" value="P:phenylalanyl-tRNA aminoacylation"/>
    <property type="evidence" value="ECO:0007669"/>
    <property type="project" value="UniProtKB-UniRule"/>
</dbReference>
<evidence type="ECO:0000313" key="16">
    <source>
        <dbReference type="Proteomes" id="UP000253490"/>
    </source>
</evidence>
<dbReference type="GO" id="GO:0005737">
    <property type="term" value="C:cytoplasm"/>
    <property type="evidence" value="ECO:0007669"/>
    <property type="project" value="UniProtKB-SubCell"/>
</dbReference>
<keyword evidence="4 13" id="KW-0963">Cytoplasm</keyword>
<dbReference type="Pfam" id="PF01409">
    <property type="entry name" value="tRNA-synt_2d"/>
    <property type="match status" value="1"/>
</dbReference>
<gene>
    <name evidence="13" type="primary">pheS</name>
    <name evidence="15" type="ORF">DES36_107133</name>
</gene>
<evidence type="ECO:0000313" key="15">
    <source>
        <dbReference type="EMBL" id="RBP65393.1"/>
    </source>
</evidence>
<evidence type="ECO:0000256" key="4">
    <source>
        <dbReference type="ARBA" id="ARBA00022490"/>
    </source>
</evidence>
<name>A0A366IB38_9FIRM</name>
<dbReference type="InterPro" id="IPR006195">
    <property type="entry name" value="aa-tRNA-synth_II"/>
</dbReference>
<dbReference type="OrthoDB" id="9800719at2"/>
<dbReference type="NCBIfam" id="TIGR00468">
    <property type="entry name" value="pheS"/>
    <property type="match status" value="1"/>
</dbReference>
<dbReference type="GO" id="GO:0140096">
    <property type="term" value="F:catalytic activity, acting on a protein"/>
    <property type="evidence" value="ECO:0007669"/>
    <property type="project" value="UniProtKB-ARBA"/>
</dbReference>
<dbReference type="InterPro" id="IPR002319">
    <property type="entry name" value="Phenylalanyl-tRNA_Synthase"/>
</dbReference>
<dbReference type="InterPro" id="IPR045864">
    <property type="entry name" value="aa-tRNA-synth_II/BPL/LPL"/>
</dbReference>
<dbReference type="EC" id="6.1.1.20" evidence="13"/>
<dbReference type="InterPro" id="IPR022911">
    <property type="entry name" value="Phe_tRNA_ligase_alpha1_bac"/>
</dbReference>
<reference evidence="15 16" key="1">
    <citation type="submission" date="2018-06" db="EMBL/GenBank/DDBJ databases">
        <title>Genomic Encyclopedia of Type Strains, Phase IV (KMG-IV): sequencing the most valuable type-strain genomes for metagenomic binning, comparative biology and taxonomic classification.</title>
        <authorList>
            <person name="Goeker M."/>
        </authorList>
    </citation>
    <scope>NUCLEOTIDE SEQUENCE [LARGE SCALE GENOMIC DNA]</scope>
    <source>
        <strain evidence="15 16">DSM 22112</strain>
    </source>
</reference>
<dbReference type="InterPro" id="IPR004188">
    <property type="entry name" value="Phe-tRNA_ligase_II_N"/>
</dbReference>
<dbReference type="RefSeq" id="WP_113920508.1">
    <property type="nucleotide sequence ID" value="NZ_CALNCS010000258.1"/>
</dbReference>
<evidence type="ECO:0000256" key="8">
    <source>
        <dbReference type="ARBA" id="ARBA00022840"/>
    </source>
</evidence>
<dbReference type="AlphaFoldDB" id="A0A366IB38"/>
<dbReference type="GO" id="GO:0004826">
    <property type="term" value="F:phenylalanine-tRNA ligase activity"/>
    <property type="evidence" value="ECO:0007669"/>
    <property type="project" value="UniProtKB-UniRule"/>
</dbReference>
<comment type="subunit">
    <text evidence="3 13">Tetramer of two alpha and two beta subunits.</text>
</comment>
<feature type="binding site" evidence="13">
    <location>
        <position position="254"/>
    </location>
    <ligand>
        <name>Mg(2+)</name>
        <dbReference type="ChEBI" id="CHEBI:18420"/>
        <note>shared with beta subunit</note>
    </ligand>
</feature>
<evidence type="ECO:0000256" key="6">
    <source>
        <dbReference type="ARBA" id="ARBA00022723"/>
    </source>
</evidence>
<accession>A0A366IB38</accession>
<organism evidence="15 16">
    <name type="scientific">Alkalibaculum bacchi</name>
    <dbReference type="NCBI Taxonomy" id="645887"/>
    <lineage>
        <taxon>Bacteria</taxon>
        <taxon>Bacillati</taxon>
        <taxon>Bacillota</taxon>
        <taxon>Clostridia</taxon>
        <taxon>Eubacteriales</taxon>
        <taxon>Eubacteriaceae</taxon>
        <taxon>Alkalibaculum</taxon>
    </lineage>
</organism>
<evidence type="ECO:0000256" key="9">
    <source>
        <dbReference type="ARBA" id="ARBA00022842"/>
    </source>
</evidence>
<evidence type="ECO:0000256" key="2">
    <source>
        <dbReference type="ARBA" id="ARBA00010207"/>
    </source>
</evidence>
<keyword evidence="9 13" id="KW-0460">Magnesium</keyword>
<dbReference type="SUPFAM" id="SSF46589">
    <property type="entry name" value="tRNA-binding arm"/>
    <property type="match status" value="1"/>
</dbReference>
<dbReference type="PANTHER" id="PTHR11538:SF41">
    <property type="entry name" value="PHENYLALANINE--TRNA LIGASE, MITOCHONDRIAL"/>
    <property type="match status" value="1"/>
</dbReference>
<dbReference type="GO" id="GO:0016740">
    <property type="term" value="F:transferase activity"/>
    <property type="evidence" value="ECO:0007669"/>
    <property type="project" value="UniProtKB-ARBA"/>
</dbReference>
<comment type="cofactor">
    <cofactor evidence="13">
        <name>Mg(2+)</name>
        <dbReference type="ChEBI" id="CHEBI:18420"/>
    </cofactor>
    <text evidence="13">Binds 2 magnesium ions per tetramer.</text>
</comment>
<dbReference type="Gene3D" id="3.30.930.10">
    <property type="entry name" value="Bira Bifunctional Protein, Domain 2"/>
    <property type="match status" value="1"/>
</dbReference>
<dbReference type="GO" id="GO:0005524">
    <property type="term" value="F:ATP binding"/>
    <property type="evidence" value="ECO:0007669"/>
    <property type="project" value="UniProtKB-UniRule"/>
</dbReference>
<dbReference type="PROSITE" id="PS50862">
    <property type="entry name" value="AA_TRNA_LIGASE_II"/>
    <property type="match status" value="1"/>
</dbReference>
<comment type="subcellular location">
    <subcellularLocation>
        <location evidence="1 13">Cytoplasm</location>
    </subcellularLocation>
</comment>
<comment type="similarity">
    <text evidence="2 13">Belongs to the class-II aminoacyl-tRNA synthetase family. Phe-tRNA synthetase alpha subunit type 1 subfamily.</text>
</comment>
<sequence>MKEKLENIQAVALGDIQSVNTLKELEEIRVKYLGKKGELTNILKGMGSLSKEERPVIGKVANEVREAIEGKIEEQKLAMKSIEQNRKFDQESIDITLPSKKEELGGFHPLNRVIEELSDVFIGMGFTIEEGPEIEWSKYNFDMLNVPKDHSARDLQDTFYVADEVVLRTQTSPIQVRTMLSQKLPIKMIAPGRVYRSDEIDATHSPVFHQVEGLVIDKGITMSDLKGTLDMFAKILFGPETKTKFRPHQFYFTEPSAEMDVTCFMCGGEGCRVCSNTGWIEILGCGMVHPNVLKDCNIDPEEYSGFAFGMGLDRIAMIKYGISDLRLMFENDIRFLKQFK</sequence>
<keyword evidence="7 13" id="KW-0547">Nucleotide-binding</keyword>
<keyword evidence="10 13" id="KW-0648">Protein biosynthesis</keyword>
<keyword evidence="16" id="KW-1185">Reference proteome</keyword>
<protein>
    <recommendedName>
        <fullName evidence="13">Phenylalanine--tRNA ligase alpha subunit</fullName>
        <ecNumber evidence="13">6.1.1.20</ecNumber>
    </recommendedName>
    <alternativeName>
        <fullName evidence="13">Phenylalanyl-tRNA synthetase alpha subunit</fullName>
        <shortName evidence="13">PheRS</shortName>
    </alternativeName>
</protein>
<dbReference type="CDD" id="cd00496">
    <property type="entry name" value="PheRS_alpha_core"/>
    <property type="match status" value="1"/>
</dbReference>
<comment type="catalytic activity">
    <reaction evidence="12 13">
        <text>tRNA(Phe) + L-phenylalanine + ATP = L-phenylalanyl-tRNA(Phe) + AMP + diphosphate + H(+)</text>
        <dbReference type="Rhea" id="RHEA:19413"/>
        <dbReference type="Rhea" id="RHEA-COMP:9668"/>
        <dbReference type="Rhea" id="RHEA-COMP:9699"/>
        <dbReference type="ChEBI" id="CHEBI:15378"/>
        <dbReference type="ChEBI" id="CHEBI:30616"/>
        <dbReference type="ChEBI" id="CHEBI:33019"/>
        <dbReference type="ChEBI" id="CHEBI:58095"/>
        <dbReference type="ChEBI" id="CHEBI:78442"/>
        <dbReference type="ChEBI" id="CHEBI:78531"/>
        <dbReference type="ChEBI" id="CHEBI:456215"/>
        <dbReference type="EC" id="6.1.1.20"/>
    </reaction>
</comment>
<evidence type="ECO:0000256" key="10">
    <source>
        <dbReference type="ARBA" id="ARBA00022917"/>
    </source>
</evidence>
<proteinExistence type="inferred from homology"/>
<evidence type="ECO:0000256" key="5">
    <source>
        <dbReference type="ARBA" id="ARBA00022598"/>
    </source>
</evidence>
<dbReference type="HAMAP" id="MF_00281">
    <property type="entry name" value="Phe_tRNA_synth_alpha1"/>
    <property type="match status" value="1"/>
</dbReference>
<dbReference type="Proteomes" id="UP000253490">
    <property type="component" value="Unassembled WGS sequence"/>
</dbReference>
<dbReference type="GO" id="GO:0000287">
    <property type="term" value="F:magnesium ion binding"/>
    <property type="evidence" value="ECO:0007669"/>
    <property type="project" value="UniProtKB-UniRule"/>
</dbReference>
<evidence type="ECO:0000256" key="7">
    <source>
        <dbReference type="ARBA" id="ARBA00022741"/>
    </source>
</evidence>
<evidence type="ECO:0000256" key="3">
    <source>
        <dbReference type="ARBA" id="ARBA00011209"/>
    </source>
</evidence>
<evidence type="ECO:0000256" key="1">
    <source>
        <dbReference type="ARBA" id="ARBA00004496"/>
    </source>
</evidence>
<keyword evidence="8 13" id="KW-0067">ATP-binding</keyword>
<dbReference type="PANTHER" id="PTHR11538">
    <property type="entry name" value="PHENYLALANYL-TRNA SYNTHETASE"/>
    <property type="match status" value="1"/>
</dbReference>
<keyword evidence="6 13" id="KW-0479">Metal-binding</keyword>
<dbReference type="FunFam" id="3.30.930.10:FF:000003">
    <property type="entry name" value="Phenylalanine--tRNA ligase alpha subunit"/>
    <property type="match status" value="1"/>
</dbReference>
<dbReference type="EMBL" id="QNRX01000007">
    <property type="protein sequence ID" value="RBP65393.1"/>
    <property type="molecule type" value="Genomic_DNA"/>
</dbReference>
<keyword evidence="5 13" id="KW-0436">Ligase</keyword>
<comment type="caution">
    <text evidence="15">The sequence shown here is derived from an EMBL/GenBank/DDBJ whole genome shotgun (WGS) entry which is preliminary data.</text>
</comment>
<feature type="domain" description="Aminoacyl-transfer RNA synthetases class-II family profile" evidence="14">
    <location>
        <begin position="106"/>
        <end position="330"/>
    </location>
</feature>
<dbReference type="SUPFAM" id="SSF55681">
    <property type="entry name" value="Class II aaRS and biotin synthetases"/>
    <property type="match status" value="1"/>
</dbReference>
<evidence type="ECO:0000256" key="12">
    <source>
        <dbReference type="ARBA" id="ARBA00049255"/>
    </source>
</evidence>
<dbReference type="GO" id="GO:0000049">
    <property type="term" value="F:tRNA binding"/>
    <property type="evidence" value="ECO:0007669"/>
    <property type="project" value="InterPro"/>
</dbReference>
<dbReference type="Pfam" id="PF02912">
    <property type="entry name" value="Phe_tRNA-synt_N"/>
    <property type="match status" value="1"/>
</dbReference>
<dbReference type="InterPro" id="IPR004529">
    <property type="entry name" value="Phe-tRNA-synth_IIc_asu"/>
</dbReference>
<evidence type="ECO:0000256" key="13">
    <source>
        <dbReference type="HAMAP-Rule" id="MF_00281"/>
    </source>
</evidence>
<evidence type="ECO:0000259" key="14">
    <source>
        <dbReference type="PROSITE" id="PS50862"/>
    </source>
</evidence>